<feature type="transmembrane region" description="Helical" evidence="4">
    <location>
        <begin position="6"/>
        <end position="25"/>
    </location>
</feature>
<proteinExistence type="predicted"/>
<dbReference type="InterPro" id="IPR007667">
    <property type="entry name" value="Hypoxia_induced_domain"/>
</dbReference>
<dbReference type="AlphaFoldDB" id="A0A7Y0E2S7"/>
<protein>
    <submittedName>
        <fullName evidence="6">Twin transmembrane helix small protein</fullName>
    </submittedName>
</protein>
<evidence type="ECO:0000256" key="1">
    <source>
        <dbReference type="ARBA" id="ARBA00022692"/>
    </source>
</evidence>
<organism evidence="6 7">
    <name type="scientific">Pacificispira spongiicola</name>
    <dbReference type="NCBI Taxonomy" id="2729598"/>
    <lineage>
        <taxon>Bacteria</taxon>
        <taxon>Pseudomonadati</taxon>
        <taxon>Pseudomonadota</taxon>
        <taxon>Alphaproteobacteria</taxon>
        <taxon>Rhodospirillales</taxon>
        <taxon>Rhodospirillaceae</taxon>
        <taxon>Pacificispira</taxon>
    </lineage>
</organism>
<feature type="domain" description="HIG1" evidence="5">
    <location>
        <begin position="1"/>
        <end position="68"/>
    </location>
</feature>
<evidence type="ECO:0000313" key="7">
    <source>
        <dbReference type="Proteomes" id="UP000539372"/>
    </source>
</evidence>
<evidence type="ECO:0000256" key="4">
    <source>
        <dbReference type="SAM" id="Phobius"/>
    </source>
</evidence>
<dbReference type="Pfam" id="PF04588">
    <property type="entry name" value="HIG_1_N"/>
    <property type="match status" value="1"/>
</dbReference>
<dbReference type="EMBL" id="JABBNT010000004">
    <property type="protein sequence ID" value="NMM45436.1"/>
    <property type="molecule type" value="Genomic_DNA"/>
</dbReference>
<evidence type="ECO:0000259" key="5">
    <source>
        <dbReference type="PROSITE" id="PS51503"/>
    </source>
</evidence>
<dbReference type="RefSeq" id="WP_169625838.1">
    <property type="nucleotide sequence ID" value="NZ_JABBNT010000004.1"/>
</dbReference>
<evidence type="ECO:0000256" key="3">
    <source>
        <dbReference type="ARBA" id="ARBA00023136"/>
    </source>
</evidence>
<name>A0A7Y0E2S7_9PROT</name>
<keyword evidence="1 4" id="KW-0812">Transmembrane</keyword>
<sequence length="68" mass="7488">MTVFAIILMVVAMIVTAGILFLGIFSMTRGGAFNDKWGNRLMRYRILAQFVALLMFAIAVSMLRSNGG</sequence>
<gene>
    <name evidence="6" type="ORF">HH303_13160</name>
</gene>
<feature type="transmembrane region" description="Helical" evidence="4">
    <location>
        <begin position="46"/>
        <end position="63"/>
    </location>
</feature>
<reference evidence="6 7" key="1">
    <citation type="submission" date="2020-04" db="EMBL/GenBank/DDBJ databases">
        <title>Rhodospirillaceae bacterium KN72 isolated from deep sea.</title>
        <authorList>
            <person name="Zhang D.-C."/>
        </authorList>
    </citation>
    <scope>NUCLEOTIDE SEQUENCE [LARGE SCALE GENOMIC DNA]</scope>
    <source>
        <strain evidence="6 7">KN72</strain>
    </source>
</reference>
<evidence type="ECO:0000313" key="6">
    <source>
        <dbReference type="EMBL" id="NMM45436.1"/>
    </source>
</evidence>
<dbReference type="NCBIfam" id="NF033233">
    <property type="entry name" value="twin_helix"/>
    <property type="match status" value="1"/>
</dbReference>
<keyword evidence="2 4" id="KW-1133">Transmembrane helix</keyword>
<evidence type="ECO:0000256" key="2">
    <source>
        <dbReference type="ARBA" id="ARBA00022989"/>
    </source>
</evidence>
<comment type="caution">
    <text evidence="6">The sequence shown here is derived from an EMBL/GenBank/DDBJ whole genome shotgun (WGS) entry which is preliminary data.</text>
</comment>
<accession>A0A7Y0E2S7</accession>
<dbReference type="PROSITE" id="PS51503">
    <property type="entry name" value="HIG1"/>
    <property type="match status" value="1"/>
</dbReference>
<keyword evidence="7" id="KW-1185">Reference proteome</keyword>
<keyword evidence="3 4" id="KW-0472">Membrane</keyword>
<dbReference type="Proteomes" id="UP000539372">
    <property type="component" value="Unassembled WGS sequence"/>
</dbReference>